<gene>
    <name evidence="2" type="ORF">DPMN_075408</name>
</gene>
<proteinExistence type="predicted"/>
<dbReference type="Proteomes" id="UP000828390">
    <property type="component" value="Unassembled WGS sequence"/>
</dbReference>
<protein>
    <submittedName>
        <fullName evidence="2">Uncharacterized protein</fullName>
    </submittedName>
</protein>
<evidence type="ECO:0000313" key="3">
    <source>
        <dbReference type="Proteomes" id="UP000828390"/>
    </source>
</evidence>
<evidence type="ECO:0000256" key="1">
    <source>
        <dbReference type="SAM" id="MobiDB-lite"/>
    </source>
</evidence>
<feature type="region of interest" description="Disordered" evidence="1">
    <location>
        <begin position="244"/>
        <end position="270"/>
    </location>
</feature>
<feature type="compositionally biased region" description="Basic residues" evidence="1">
    <location>
        <begin position="386"/>
        <end position="395"/>
    </location>
</feature>
<organism evidence="2 3">
    <name type="scientific">Dreissena polymorpha</name>
    <name type="common">Zebra mussel</name>
    <name type="synonym">Mytilus polymorpha</name>
    <dbReference type="NCBI Taxonomy" id="45954"/>
    <lineage>
        <taxon>Eukaryota</taxon>
        <taxon>Metazoa</taxon>
        <taxon>Spiralia</taxon>
        <taxon>Lophotrochozoa</taxon>
        <taxon>Mollusca</taxon>
        <taxon>Bivalvia</taxon>
        <taxon>Autobranchia</taxon>
        <taxon>Heteroconchia</taxon>
        <taxon>Euheterodonta</taxon>
        <taxon>Imparidentia</taxon>
        <taxon>Neoheterodontei</taxon>
        <taxon>Myida</taxon>
        <taxon>Dreissenoidea</taxon>
        <taxon>Dreissenidae</taxon>
        <taxon>Dreissena</taxon>
    </lineage>
</organism>
<reference evidence="2" key="1">
    <citation type="journal article" date="2019" name="bioRxiv">
        <title>The Genome of the Zebra Mussel, Dreissena polymorpha: A Resource for Invasive Species Research.</title>
        <authorList>
            <person name="McCartney M.A."/>
            <person name="Auch B."/>
            <person name="Kono T."/>
            <person name="Mallez S."/>
            <person name="Zhang Y."/>
            <person name="Obille A."/>
            <person name="Becker A."/>
            <person name="Abrahante J.E."/>
            <person name="Garbe J."/>
            <person name="Badalamenti J.P."/>
            <person name="Herman A."/>
            <person name="Mangelson H."/>
            <person name="Liachko I."/>
            <person name="Sullivan S."/>
            <person name="Sone E.D."/>
            <person name="Koren S."/>
            <person name="Silverstein K.A.T."/>
            <person name="Beckman K.B."/>
            <person name="Gohl D.M."/>
        </authorList>
    </citation>
    <scope>NUCLEOTIDE SEQUENCE</scope>
    <source>
        <strain evidence="2">Duluth1</strain>
        <tissue evidence="2">Whole animal</tissue>
    </source>
</reference>
<feature type="compositionally biased region" description="Basic and acidic residues" evidence="1">
    <location>
        <begin position="361"/>
        <end position="385"/>
    </location>
</feature>
<feature type="region of interest" description="Disordered" evidence="1">
    <location>
        <begin position="206"/>
        <end position="229"/>
    </location>
</feature>
<accession>A0A9D3YGR8</accession>
<dbReference type="AlphaFoldDB" id="A0A9D3YGR8"/>
<feature type="compositionally biased region" description="Low complexity" evidence="1">
    <location>
        <begin position="249"/>
        <end position="269"/>
    </location>
</feature>
<feature type="region of interest" description="Disordered" evidence="1">
    <location>
        <begin position="319"/>
        <end position="395"/>
    </location>
</feature>
<keyword evidence="3" id="KW-1185">Reference proteome</keyword>
<evidence type="ECO:0000313" key="2">
    <source>
        <dbReference type="EMBL" id="KAH3700432.1"/>
    </source>
</evidence>
<dbReference type="EMBL" id="JAIWYP010000015">
    <property type="protein sequence ID" value="KAH3700432.1"/>
    <property type="molecule type" value="Genomic_DNA"/>
</dbReference>
<comment type="caution">
    <text evidence="2">The sequence shown here is derived from an EMBL/GenBank/DDBJ whole genome shotgun (WGS) entry which is preliminary data.</text>
</comment>
<sequence length="395" mass="45310">MSQFSSSSQRRRAYQCLKCYHRMDKVYIEAKYRVYNHFLKEHMSLDQAPYYCRLCLFICFKREELEKHVHSFRRHALVLQEKNIPDSPEFLVSNQSPYLITDRDVAVLSAEESKRHWLSISKKPDILSQAIQSVLPDLSPVSNWPLSPFLQQSSPAQPSRLTPLQTFQPQPITYVNLSECIGPLQQLINVIGTSTNTPTLAPNQLTLTSLPPSHTAQTEAPQAIIDQEDPLTTLPTIEECRALAPETTSDSSSSSGSSSSSSSVSSNSSVKRHNELMAVLADINNNLKNIHTEINKQYRFNCDFTKSMADLTDILRSQNQPTQPAAECPPPTYHHPDYSHSNTHHRLDHSATETSTVRYNQHRDRSPLRPRNHDSRDRHDKENHRDRRFVHRRMY</sequence>
<feature type="compositionally biased region" description="Polar residues" evidence="1">
    <location>
        <begin position="206"/>
        <end position="220"/>
    </location>
</feature>
<name>A0A9D3YGR8_DREPO</name>
<reference evidence="2" key="2">
    <citation type="submission" date="2020-11" db="EMBL/GenBank/DDBJ databases">
        <authorList>
            <person name="McCartney M.A."/>
            <person name="Auch B."/>
            <person name="Kono T."/>
            <person name="Mallez S."/>
            <person name="Becker A."/>
            <person name="Gohl D.M."/>
            <person name="Silverstein K.A.T."/>
            <person name="Koren S."/>
            <person name="Bechman K.B."/>
            <person name="Herman A."/>
            <person name="Abrahante J.E."/>
            <person name="Garbe J."/>
        </authorList>
    </citation>
    <scope>NUCLEOTIDE SEQUENCE</scope>
    <source>
        <strain evidence="2">Duluth1</strain>
        <tissue evidence="2">Whole animal</tissue>
    </source>
</reference>